<gene>
    <name evidence="3" type="ORF">CAL28_17445</name>
</gene>
<evidence type="ECO:0000256" key="1">
    <source>
        <dbReference type="ARBA" id="ARBA00022729"/>
    </source>
</evidence>
<name>A0A261UGR2_9BORD</name>
<dbReference type="RefSeq" id="WP_094842537.1">
    <property type="nucleotide sequence ID" value="NZ_NEVS01000004.1"/>
</dbReference>
<dbReference type="InterPro" id="IPR050955">
    <property type="entry name" value="Plant_Biomass_Hydrol_Est"/>
</dbReference>
<dbReference type="SUPFAM" id="SSF53474">
    <property type="entry name" value="alpha/beta-Hydrolases"/>
    <property type="match status" value="1"/>
</dbReference>
<dbReference type="EMBL" id="NEVS01000004">
    <property type="protein sequence ID" value="OZI61128.1"/>
    <property type="molecule type" value="Genomic_DNA"/>
</dbReference>
<dbReference type="GO" id="GO:0016787">
    <property type="term" value="F:hydrolase activity"/>
    <property type="evidence" value="ECO:0007669"/>
    <property type="project" value="UniProtKB-KW"/>
</dbReference>
<proteinExistence type="predicted"/>
<evidence type="ECO:0000313" key="4">
    <source>
        <dbReference type="Proteomes" id="UP000215767"/>
    </source>
</evidence>
<keyword evidence="1" id="KW-0732">Signal</keyword>
<keyword evidence="4" id="KW-1185">Reference proteome</keyword>
<dbReference type="Pfam" id="PF10503">
    <property type="entry name" value="Esterase_PHB"/>
    <property type="match status" value="1"/>
</dbReference>
<keyword evidence="2" id="KW-0378">Hydrolase</keyword>
<organism evidence="3 4">
    <name type="scientific">Bordetella genomosp. 11</name>
    <dbReference type="NCBI Taxonomy" id="1416808"/>
    <lineage>
        <taxon>Bacteria</taxon>
        <taxon>Pseudomonadati</taxon>
        <taxon>Pseudomonadota</taxon>
        <taxon>Betaproteobacteria</taxon>
        <taxon>Burkholderiales</taxon>
        <taxon>Alcaligenaceae</taxon>
        <taxon>Bordetella</taxon>
    </lineage>
</organism>
<reference evidence="4" key="1">
    <citation type="submission" date="2017-05" db="EMBL/GenBank/DDBJ databases">
        <title>Complete and WGS of Bordetella genogroups.</title>
        <authorList>
            <person name="Spilker T."/>
            <person name="Lipuma J."/>
        </authorList>
    </citation>
    <scope>NUCLEOTIDE SEQUENCE [LARGE SCALE GENOMIC DNA]</scope>
    <source>
        <strain evidence="4">AU8856</strain>
    </source>
</reference>
<accession>A0A261UGR2</accession>
<comment type="caution">
    <text evidence="3">The sequence shown here is derived from an EMBL/GenBank/DDBJ whole genome shotgun (WGS) entry which is preliminary data.</text>
</comment>
<protein>
    <recommendedName>
        <fullName evidence="5">Poly(3-hydroxybutyrate) depolymerase</fullName>
    </recommendedName>
</protein>
<dbReference type="PANTHER" id="PTHR43037:SF5">
    <property type="entry name" value="FERULOYL ESTERASE"/>
    <property type="match status" value="1"/>
</dbReference>
<evidence type="ECO:0000313" key="3">
    <source>
        <dbReference type="EMBL" id="OZI61128.1"/>
    </source>
</evidence>
<sequence length="365" mass="39394">MKTATYGLGVLFLAVSLLLPCSYSNVAWGQPAAGPRDAAASAPAPINVDTSRIAVAGFSSGAYMAVQAQIAFPEMFRRAGILAGGPYQCAEGSVTNMIERCMEGAPSQADVKRFVQTTIRRSNNGEVGPLTELSNGIVYLLHGTADAIVKPPVAEAGMAYYTALKQQAGLANLTIIDDNRRDFGHTFPTDLPPAPVRGQPYSKDDCKTSAPPYIGHCKFDGAKLMLTHLYPEIDSSRVVQTGAIGKLQQVPVSGAAGSAYMEDWAFLYTPASCLDGQRCGLLVALHGCSQNYTAVGDNFVRLAGFNRWADAFHVAVLYPQTKTFAGNYGGCWDWWGYTDANYDVRKSQQLQRITGTVMDWILHRK</sequence>
<dbReference type="InterPro" id="IPR029058">
    <property type="entry name" value="AB_hydrolase_fold"/>
</dbReference>
<evidence type="ECO:0008006" key="5">
    <source>
        <dbReference type="Google" id="ProtNLM"/>
    </source>
</evidence>
<evidence type="ECO:0000256" key="2">
    <source>
        <dbReference type="ARBA" id="ARBA00022801"/>
    </source>
</evidence>
<dbReference type="Proteomes" id="UP000215767">
    <property type="component" value="Unassembled WGS sequence"/>
</dbReference>
<dbReference type="GO" id="GO:0005576">
    <property type="term" value="C:extracellular region"/>
    <property type="evidence" value="ECO:0007669"/>
    <property type="project" value="InterPro"/>
</dbReference>
<dbReference type="Gene3D" id="3.40.50.1820">
    <property type="entry name" value="alpha/beta hydrolase"/>
    <property type="match status" value="2"/>
</dbReference>
<dbReference type="PANTHER" id="PTHR43037">
    <property type="entry name" value="UNNAMED PRODUCT-RELATED"/>
    <property type="match status" value="1"/>
</dbReference>
<dbReference type="InterPro" id="IPR010126">
    <property type="entry name" value="Esterase_phb"/>
</dbReference>
<dbReference type="OrthoDB" id="505233at2"/>
<dbReference type="AlphaFoldDB" id="A0A261UGR2"/>